<evidence type="ECO:0000259" key="3">
    <source>
        <dbReference type="Pfam" id="PF13202"/>
    </source>
</evidence>
<organism evidence="4 5">
    <name type="scientific">Prosthecobacter debontii</name>
    <dbReference type="NCBI Taxonomy" id="48467"/>
    <lineage>
        <taxon>Bacteria</taxon>
        <taxon>Pseudomonadati</taxon>
        <taxon>Verrucomicrobiota</taxon>
        <taxon>Verrucomicrobiia</taxon>
        <taxon>Verrucomicrobiales</taxon>
        <taxon>Verrucomicrobiaceae</taxon>
        <taxon>Prosthecobacter</taxon>
    </lineage>
</organism>
<dbReference type="Pfam" id="PF13202">
    <property type="entry name" value="EF-hand_5"/>
    <property type="match status" value="2"/>
</dbReference>
<feature type="region of interest" description="Disordered" evidence="1">
    <location>
        <begin position="25"/>
        <end position="299"/>
    </location>
</feature>
<feature type="compositionally biased region" description="Basic and acidic residues" evidence="1">
    <location>
        <begin position="215"/>
        <end position="224"/>
    </location>
</feature>
<dbReference type="EMBL" id="FUYE01000009">
    <property type="protein sequence ID" value="SKA99251.1"/>
    <property type="molecule type" value="Genomic_DNA"/>
</dbReference>
<proteinExistence type="predicted"/>
<feature type="compositionally biased region" description="Polar residues" evidence="1">
    <location>
        <begin position="43"/>
        <end position="66"/>
    </location>
</feature>
<dbReference type="AlphaFoldDB" id="A0A1T4YD60"/>
<name>A0A1T4YD60_9BACT</name>
<dbReference type="Gene3D" id="1.10.238.10">
    <property type="entry name" value="EF-hand"/>
    <property type="match status" value="1"/>
</dbReference>
<dbReference type="GO" id="GO:0005509">
    <property type="term" value="F:calcium ion binding"/>
    <property type="evidence" value="ECO:0007669"/>
    <property type="project" value="InterPro"/>
</dbReference>
<keyword evidence="5" id="KW-1185">Reference proteome</keyword>
<dbReference type="PROSITE" id="PS00018">
    <property type="entry name" value="EF_HAND_1"/>
    <property type="match status" value="1"/>
</dbReference>
<evidence type="ECO:0000313" key="4">
    <source>
        <dbReference type="EMBL" id="SKA99251.1"/>
    </source>
</evidence>
<feature type="chain" id="PRO_5012956259" evidence="2">
    <location>
        <begin position="24"/>
        <end position="299"/>
    </location>
</feature>
<evidence type="ECO:0000256" key="1">
    <source>
        <dbReference type="SAM" id="MobiDB-lite"/>
    </source>
</evidence>
<feature type="compositionally biased region" description="Polar residues" evidence="1">
    <location>
        <begin position="141"/>
        <end position="154"/>
    </location>
</feature>
<evidence type="ECO:0000313" key="5">
    <source>
        <dbReference type="Proteomes" id="UP000190774"/>
    </source>
</evidence>
<dbReference type="Proteomes" id="UP000190774">
    <property type="component" value="Unassembled WGS sequence"/>
</dbReference>
<feature type="domain" description="EF-hand" evidence="3">
    <location>
        <begin position="155"/>
        <end position="175"/>
    </location>
</feature>
<protein>
    <submittedName>
        <fullName evidence="4">EF hand</fullName>
    </submittedName>
</protein>
<reference evidence="5" key="1">
    <citation type="submission" date="2017-02" db="EMBL/GenBank/DDBJ databases">
        <authorList>
            <person name="Varghese N."/>
            <person name="Submissions S."/>
        </authorList>
    </citation>
    <scope>NUCLEOTIDE SEQUENCE [LARGE SCALE GENOMIC DNA]</scope>
    <source>
        <strain evidence="5">ATCC 700200</strain>
    </source>
</reference>
<dbReference type="RefSeq" id="WP_078814063.1">
    <property type="nucleotide sequence ID" value="NZ_FUYE01000009.1"/>
</dbReference>
<dbReference type="SUPFAM" id="SSF47473">
    <property type="entry name" value="EF-hand"/>
    <property type="match status" value="1"/>
</dbReference>
<dbReference type="InterPro" id="IPR011992">
    <property type="entry name" value="EF-hand-dom_pair"/>
</dbReference>
<feature type="compositionally biased region" description="Polar residues" evidence="1">
    <location>
        <begin position="288"/>
        <end position="299"/>
    </location>
</feature>
<keyword evidence="2" id="KW-0732">Signal</keyword>
<dbReference type="InterPro" id="IPR002048">
    <property type="entry name" value="EF_hand_dom"/>
</dbReference>
<dbReference type="InterPro" id="IPR018247">
    <property type="entry name" value="EF_Hand_1_Ca_BS"/>
</dbReference>
<evidence type="ECO:0000256" key="2">
    <source>
        <dbReference type="SAM" id="SignalP"/>
    </source>
</evidence>
<gene>
    <name evidence="4" type="ORF">SAMN02745166_02881</name>
</gene>
<accession>A0A1T4YD60</accession>
<feature type="compositionally biased region" description="Polar residues" evidence="1">
    <location>
        <begin position="225"/>
        <end position="234"/>
    </location>
</feature>
<feature type="compositionally biased region" description="Basic and acidic residues" evidence="1">
    <location>
        <begin position="109"/>
        <end position="140"/>
    </location>
</feature>
<feature type="signal peptide" evidence="2">
    <location>
        <begin position="1"/>
        <end position="23"/>
    </location>
</feature>
<sequence length="299" mass="30931">MKTSIFSALVAAGLILTPAVMWAQSSTANPSGSPQGGRGETAGQPQAGSQTNAGQTTPAVPNTDASANRDATAAGDNRTEAQKSNANANEKDANNRAAAARGETPALTAEERRQAREARREAREERQDNAQERADRRRSMTSDQNENTTMSSREQFGKLDADSSGGLSQAEFANFSPVIPNPTRDASSSTGVGRNGTGPGTPGSTTGSTGGIVGKDNDADRSRTEQTMTPQQRFQALDIDNNGILSPDEFARISPVNPDEGRDASSSTSAGRNGTGPGTPGSTTGSTEASTENLNGKKD</sequence>
<feature type="domain" description="EF-hand" evidence="3">
    <location>
        <begin position="233"/>
        <end position="253"/>
    </location>
</feature>